<name>A0A6J4J546_9CHLR</name>
<dbReference type="GO" id="GO:0008869">
    <property type="term" value="F:galactonate dehydratase activity"/>
    <property type="evidence" value="ECO:0007669"/>
    <property type="project" value="UniProtKB-EC"/>
</dbReference>
<dbReference type="AlphaFoldDB" id="A0A6J4J546"/>
<dbReference type="EC" id="4.2.1.6" evidence="2"/>
<gene>
    <name evidence="2" type="ORF">AVDCRST_MAG77-3723</name>
</gene>
<dbReference type="Gene3D" id="3.20.20.120">
    <property type="entry name" value="Enolase-like C-terminal domain"/>
    <property type="match status" value="1"/>
</dbReference>
<protein>
    <submittedName>
        <fullName evidence="2">Galactonate dehydratase</fullName>
        <ecNumber evidence="2">4.2.1.6</ecNumber>
    </submittedName>
</protein>
<dbReference type="EMBL" id="CADCTC010000170">
    <property type="protein sequence ID" value="CAA9267313.1"/>
    <property type="molecule type" value="Genomic_DNA"/>
</dbReference>
<accession>A0A6J4J546</accession>
<reference evidence="2" key="1">
    <citation type="submission" date="2020-02" db="EMBL/GenBank/DDBJ databases">
        <authorList>
            <person name="Meier V. D."/>
        </authorList>
    </citation>
    <scope>NUCLEOTIDE SEQUENCE</scope>
    <source>
        <strain evidence="2">AVDCRST_MAG77</strain>
    </source>
</reference>
<evidence type="ECO:0000313" key="2">
    <source>
        <dbReference type="EMBL" id="CAA9267313.1"/>
    </source>
</evidence>
<evidence type="ECO:0000256" key="1">
    <source>
        <dbReference type="SAM" id="MobiDB-lite"/>
    </source>
</evidence>
<keyword evidence="2" id="KW-0456">Lyase</keyword>
<sequence length="120" mass="12770">ELAAVGAVRHHRRGVRAAADRGRATPGGARLERHPYRHRGGVRQQVAVPALRRAGNHELRAGRHLQRGRLHRGDEGGGLVRGALHRPDAHNPLGPICAAASVHLGAAVPNFAWMEVGAAL</sequence>
<feature type="non-terminal residue" evidence="2">
    <location>
        <position position="1"/>
    </location>
</feature>
<organism evidence="2">
    <name type="scientific">uncultured Chloroflexota bacterium</name>
    <dbReference type="NCBI Taxonomy" id="166587"/>
    <lineage>
        <taxon>Bacteria</taxon>
        <taxon>Bacillati</taxon>
        <taxon>Chloroflexota</taxon>
        <taxon>environmental samples</taxon>
    </lineage>
</organism>
<feature type="region of interest" description="Disordered" evidence="1">
    <location>
        <begin position="1"/>
        <end position="30"/>
    </location>
</feature>
<dbReference type="InterPro" id="IPR036849">
    <property type="entry name" value="Enolase-like_C_sf"/>
</dbReference>
<proteinExistence type="predicted"/>
<feature type="non-terminal residue" evidence="2">
    <location>
        <position position="120"/>
    </location>
</feature>